<sequence length="117" mass="13869">MEEQIKSLQKDKEFWKGQSEFYQNLFERQLDLISKLLNKLSDSTSKNEHLQLIKKYLSRQDVSEVAKKLRVSFAYVENILNDECFDNNVLNELYNKALINKKSLLADYEKMVTTLKN</sequence>
<gene>
    <name evidence="1" type="ORF">SAMN05444371_3423</name>
</gene>
<dbReference type="AlphaFoldDB" id="A0A1M6UQP7"/>
<keyword evidence="2" id="KW-1185">Reference proteome</keyword>
<evidence type="ECO:0000313" key="1">
    <source>
        <dbReference type="EMBL" id="SHK71537.1"/>
    </source>
</evidence>
<accession>A0A1M6UQP7</accession>
<dbReference type="STRING" id="216903.SAMN05444371_3423"/>
<dbReference type="Proteomes" id="UP000184498">
    <property type="component" value="Unassembled WGS sequence"/>
</dbReference>
<evidence type="ECO:0000313" key="2">
    <source>
        <dbReference type="Proteomes" id="UP000184498"/>
    </source>
</evidence>
<name>A0A1M6UQP7_9FLAO</name>
<protein>
    <submittedName>
        <fullName evidence="1">Uncharacterized protein</fullName>
    </submittedName>
</protein>
<dbReference type="EMBL" id="FRAM01000006">
    <property type="protein sequence ID" value="SHK71537.1"/>
    <property type="molecule type" value="Genomic_DNA"/>
</dbReference>
<reference evidence="2" key="1">
    <citation type="submission" date="2016-11" db="EMBL/GenBank/DDBJ databases">
        <authorList>
            <person name="Varghese N."/>
            <person name="Submissions S."/>
        </authorList>
    </citation>
    <scope>NUCLEOTIDE SEQUENCE [LARGE SCALE GENOMIC DNA]</scope>
    <source>
        <strain evidence="2">DSM 18016</strain>
    </source>
</reference>
<proteinExistence type="predicted"/>
<organism evidence="1 2">
    <name type="scientific">Epilithonimonas mollis</name>
    <dbReference type="NCBI Taxonomy" id="216903"/>
    <lineage>
        <taxon>Bacteria</taxon>
        <taxon>Pseudomonadati</taxon>
        <taxon>Bacteroidota</taxon>
        <taxon>Flavobacteriia</taxon>
        <taxon>Flavobacteriales</taxon>
        <taxon>Weeksellaceae</taxon>
        <taxon>Chryseobacterium group</taxon>
        <taxon>Epilithonimonas</taxon>
    </lineage>
</organism>